<dbReference type="AlphaFoldDB" id="A0A953T4V4"/>
<dbReference type="PANTHER" id="PTHR23407:SF1">
    <property type="entry name" value="5-FORMYLTETRAHYDROFOLATE CYCLO-LIGASE"/>
    <property type="match status" value="1"/>
</dbReference>
<reference evidence="6" key="1">
    <citation type="submission" date="2021-07" db="EMBL/GenBank/DDBJ databases">
        <title>New genus and species of the family Alcaligenaceae.</title>
        <authorList>
            <person name="Hahn M.W."/>
        </authorList>
    </citation>
    <scope>NUCLEOTIDE SEQUENCE</scope>
    <source>
        <strain evidence="6">LF4-65</strain>
    </source>
</reference>
<evidence type="ECO:0000256" key="5">
    <source>
        <dbReference type="RuleBase" id="RU361279"/>
    </source>
</evidence>
<dbReference type="InterPro" id="IPR037171">
    <property type="entry name" value="NagB/RpiA_transferase-like"/>
</dbReference>
<evidence type="ECO:0000313" key="7">
    <source>
        <dbReference type="Proteomes" id="UP000739565"/>
    </source>
</evidence>
<gene>
    <name evidence="6" type="ORF">KZZ10_06170</name>
</gene>
<dbReference type="RefSeq" id="WP_259660614.1">
    <property type="nucleotide sequence ID" value="NZ_JAHXRI010000006.1"/>
</dbReference>
<dbReference type="Pfam" id="PF01812">
    <property type="entry name" value="5-FTHF_cyc-lig"/>
    <property type="match status" value="1"/>
</dbReference>
<evidence type="ECO:0000256" key="4">
    <source>
        <dbReference type="PIRSR" id="PIRSR006806-1"/>
    </source>
</evidence>
<dbReference type="EC" id="6.3.3.2" evidence="5"/>
<keyword evidence="5" id="KW-0460">Magnesium</keyword>
<dbReference type="InterPro" id="IPR024185">
    <property type="entry name" value="FTHF_cligase-like_sf"/>
</dbReference>
<keyword evidence="5" id="KW-0479">Metal-binding</keyword>
<dbReference type="NCBIfam" id="TIGR02727">
    <property type="entry name" value="MTHFS_bact"/>
    <property type="match status" value="1"/>
</dbReference>
<evidence type="ECO:0000256" key="2">
    <source>
        <dbReference type="ARBA" id="ARBA00022741"/>
    </source>
</evidence>
<accession>A0A953T4V4</accession>
<dbReference type="PIRSF" id="PIRSF006806">
    <property type="entry name" value="FTHF_cligase"/>
    <property type="match status" value="1"/>
</dbReference>
<keyword evidence="7" id="KW-1185">Reference proteome</keyword>
<dbReference type="GO" id="GO:0005524">
    <property type="term" value="F:ATP binding"/>
    <property type="evidence" value="ECO:0007669"/>
    <property type="project" value="UniProtKB-KW"/>
</dbReference>
<name>A0A953T4V4_9BURK</name>
<dbReference type="Proteomes" id="UP000739565">
    <property type="component" value="Unassembled WGS sequence"/>
</dbReference>
<comment type="similarity">
    <text evidence="1 5">Belongs to the 5-formyltetrahydrofolate cyclo-ligase family.</text>
</comment>
<dbReference type="GO" id="GO:0046872">
    <property type="term" value="F:metal ion binding"/>
    <property type="evidence" value="ECO:0007669"/>
    <property type="project" value="UniProtKB-KW"/>
</dbReference>
<dbReference type="GO" id="GO:0009396">
    <property type="term" value="P:folic acid-containing compound biosynthetic process"/>
    <property type="evidence" value="ECO:0007669"/>
    <property type="project" value="TreeGrafter"/>
</dbReference>
<dbReference type="EMBL" id="JAHXRI010000006">
    <property type="protein sequence ID" value="MBZ1350227.1"/>
    <property type="molecule type" value="Genomic_DNA"/>
</dbReference>
<keyword evidence="6" id="KW-0436">Ligase</keyword>
<evidence type="ECO:0000313" key="6">
    <source>
        <dbReference type="EMBL" id="MBZ1350227.1"/>
    </source>
</evidence>
<proteinExistence type="inferred from homology"/>
<evidence type="ECO:0000256" key="1">
    <source>
        <dbReference type="ARBA" id="ARBA00010638"/>
    </source>
</evidence>
<dbReference type="InterPro" id="IPR002698">
    <property type="entry name" value="FTHF_cligase"/>
</dbReference>
<dbReference type="GO" id="GO:0030272">
    <property type="term" value="F:5-formyltetrahydrofolate cyclo-ligase activity"/>
    <property type="evidence" value="ECO:0007669"/>
    <property type="project" value="UniProtKB-EC"/>
</dbReference>
<protein>
    <recommendedName>
        <fullName evidence="5">5-formyltetrahydrofolate cyclo-ligase</fullName>
        <ecNumber evidence="5">6.3.3.2</ecNumber>
    </recommendedName>
</protein>
<comment type="catalytic activity">
    <reaction evidence="5">
        <text>(6S)-5-formyl-5,6,7,8-tetrahydrofolate + ATP = (6R)-5,10-methenyltetrahydrofolate + ADP + phosphate</text>
        <dbReference type="Rhea" id="RHEA:10488"/>
        <dbReference type="ChEBI" id="CHEBI:30616"/>
        <dbReference type="ChEBI" id="CHEBI:43474"/>
        <dbReference type="ChEBI" id="CHEBI:57455"/>
        <dbReference type="ChEBI" id="CHEBI:57457"/>
        <dbReference type="ChEBI" id="CHEBI:456216"/>
        <dbReference type="EC" id="6.3.3.2"/>
    </reaction>
</comment>
<dbReference type="PANTHER" id="PTHR23407">
    <property type="entry name" value="ATPASE INHIBITOR/5-FORMYLTETRAHYDROFOLATE CYCLO-LIGASE"/>
    <property type="match status" value="1"/>
</dbReference>
<comment type="caution">
    <text evidence="6">The sequence shown here is derived from an EMBL/GenBank/DDBJ whole genome shotgun (WGS) entry which is preliminary data.</text>
</comment>
<evidence type="ECO:0000256" key="3">
    <source>
        <dbReference type="ARBA" id="ARBA00022840"/>
    </source>
</evidence>
<organism evidence="6 7">
    <name type="scientific">Zwartia hollandica</name>
    <dbReference type="NCBI Taxonomy" id="324606"/>
    <lineage>
        <taxon>Bacteria</taxon>
        <taxon>Pseudomonadati</taxon>
        <taxon>Pseudomonadota</taxon>
        <taxon>Betaproteobacteria</taxon>
        <taxon>Burkholderiales</taxon>
        <taxon>Alcaligenaceae</taxon>
        <taxon>Zwartia</taxon>
    </lineage>
</organism>
<sequence>MLKNNADTLRMRLRDLRNAIPIDQRQRHSNLLCAQVRSWFSQRGEPTLRGRVVAGFWPLADEPDIRPLLTWLHEQGAHVALPAVSAPGVPLEFHRWLPSDSLSQGAFGVFEPARTGPIAPDVVLVPTLGFSPQAERLGYGGGYYDRTLAKLSEDNRYLVTLGIAWNEARIPEDTGFQAAAHDFVLDAVATPTGWVPKAPL</sequence>
<comment type="cofactor">
    <cofactor evidence="5">
        <name>Mg(2+)</name>
        <dbReference type="ChEBI" id="CHEBI:18420"/>
    </cofactor>
</comment>
<dbReference type="Gene3D" id="3.40.50.10420">
    <property type="entry name" value="NagB/RpiA/CoA transferase-like"/>
    <property type="match status" value="1"/>
</dbReference>
<feature type="binding site" evidence="4">
    <location>
        <position position="62"/>
    </location>
    <ligand>
        <name>substrate</name>
    </ligand>
</feature>
<dbReference type="SUPFAM" id="SSF100950">
    <property type="entry name" value="NagB/RpiA/CoA transferase-like"/>
    <property type="match status" value="1"/>
</dbReference>
<dbReference type="GO" id="GO:0035999">
    <property type="term" value="P:tetrahydrofolate interconversion"/>
    <property type="evidence" value="ECO:0007669"/>
    <property type="project" value="TreeGrafter"/>
</dbReference>
<keyword evidence="2 4" id="KW-0547">Nucleotide-binding</keyword>
<feature type="binding site" evidence="4">
    <location>
        <begin position="136"/>
        <end position="144"/>
    </location>
    <ligand>
        <name>ATP</name>
        <dbReference type="ChEBI" id="CHEBI:30616"/>
    </ligand>
</feature>
<keyword evidence="3 4" id="KW-0067">ATP-binding</keyword>